<dbReference type="NCBIfam" id="NF045669">
    <property type="entry name" value="DVU1555_fam_CGA"/>
    <property type="match status" value="1"/>
</dbReference>
<dbReference type="Pfam" id="PF09719">
    <property type="entry name" value="C_GCAxxG_C_C"/>
    <property type="match status" value="1"/>
</dbReference>
<protein>
    <submittedName>
        <fullName evidence="1">Redox-active protein (C_GCAxxG_C_C)</fullName>
    </submittedName>
</protein>
<reference evidence="1 2" key="1">
    <citation type="submission" date="2016-01" db="EMBL/GenBank/DDBJ databases">
        <authorList>
            <person name="Brown R."/>
        </authorList>
    </citation>
    <scope>NUCLEOTIDE SEQUENCE [LARGE SCALE GENOMIC DNA]</scope>
    <source>
        <strain evidence="1">Sporomusa sphaeroides DSM 2875</strain>
    </source>
</reference>
<gene>
    <name evidence="1" type="ORF">SSPH_01971</name>
</gene>
<sequence>MRGDSRMNIHTEDYFHLLELAHQEFSCSQILLQMRLDEQGKEIPELIRAMAGLVGGLGYCGKICGALTSGACLLALYAGKGSAEEVEDSRLNAMIEELVKWFEQEVGSQYGGTDCSIILEENLQNRIQRCPQILLKTNQKVKEILIANGYDLLSGKLEA</sequence>
<evidence type="ECO:0000313" key="1">
    <source>
        <dbReference type="EMBL" id="CVK19320.1"/>
    </source>
</evidence>
<dbReference type="EMBL" id="FCOW01000009">
    <property type="protein sequence ID" value="CVK19320.1"/>
    <property type="molecule type" value="Genomic_DNA"/>
</dbReference>
<proteinExistence type="predicted"/>
<dbReference type="Proteomes" id="UP000245702">
    <property type="component" value="Unassembled WGS sequence"/>
</dbReference>
<accession>A0ABM9W2H9</accession>
<organism evidence="1 2">
    <name type="scientific">Sporomusa sphaeroides DSM 2875</name>
    <dbReference type="NCBI Taxonomy" id="1337886"/>
    <lineage>
        <taxon>Bacteria</taxon>
        <taxon>Bacillati</taxon>
        <taxon>Bacillota</taxon>
        <taxon>Negativicutes</taxon>
        <taxon>Selenomonadales</taxon>
        <taxon>Sporomusaceae</taxon>
        <taxon>Sporomusa</taxon>
    </lineage>
</organism>
<comment type="caution">
    <text evidence="1">The sequence shown here is derived from an EMBL/GenBank/DDBJ whole genome shotgun (WGS) entry which is preliminary data.</text>
</comment>
<keyword evidence="2" id="KW-1185">Reference proteome</keyword>
<name>A0ABM9W2H9_9FIRM</name>
<dbReference type="InterPro" id="IPR036280">
    <property type="entry name" value="Multihaem_cyt_sf"/>
</dbReference>
<dbReference type="SUPFAM" id="SSF48695">
    <property type="entry name" value="Multiheme cytochromes"/>
    <property type="match status" value="1"/>
</dbReference>
<evidence type="ECO:0000313" key="2">
    <source>
        <dbReference type="Proteomes" id="UP000245702"/>
    </source>
</evidence>
<dbReference type="InterPro" id="IPR010181">
    <property type="entry name" value="CGCAxxGCC_motif"/>
</dbReference>